<evidence type="ECO:0000256" key="1">
    <source>
        <dbReference type="SAM" id="MobiDB-lite"/>
    </source>
</evidence>
<reference evidence="3 4" key="1">
    <citation type="submission" date="2020-07" db="EMBL/GenBank/DDBJ databases">
        <title>Sequencing the genomes of 1000 actinobacteria strains.</title>
        <authorList>
            <person name="Klenk H.-P."/>
        </authorList>
    </citation>
    <scope>NUCLEOTIDE SEQUENCE [LARGE SCALE GENOMIC DNA]</scope>
    <source>
        <strain evidence="3 4">DSM 45772</strain>
    </source>
</reference>
<dbReference type="InterPro" id="IPR002938">
    <property type="entry name" value="FAD-bd"/>
</dbReference>
<feature type="region of interest" description="Disordered" evidence="1">
    <location>
        <begin position="404"/>
        <end position="429"/>
    </location>
</feature>
<dbReference type="PRINTS" id="PR00420">
    <property type="entry name" value="RNGMNOXGNASE"/>
</dbReference>
<dbReference type="Gene3D" id="3.30.9.10">
    <property type="entry name" value="D-Amino Acid Oxidase, subunit A, domain 2"/>
    <property type="match status" value="1"/>
</dbReference>
<gene>
    <name evidence="3" type="ORF">BJ983_000952</name>
</gene>
<dbReference type="EMBL" id="JACCBN010000001">
    <property type="protein sequence ID" value="NYD34850.1"/>
    <property type="molecule type" value="Genomic_DNA"/>
</dbReference>
<keyword evidence="4" id="KW-1185">Reference proteome</keyword>
<evidence type="ECO:0000313" key="4">
    <source>
        <dbReference type="Proteomes" id="UP000535890"/>
    </source>
</evidence>
<dbReference type="Gene3D" id="3.50.50.60">
    <property type="entry name" value="FAD/NAD(P)-binding domain"/>
    <property type="match status" value="1"/>
</dbReference>
<name>A0A7Y9DST2_9PSEU</name>
<evidence type="ECO:0000259" key="2">
    <source>
        <dbReference type="Pfam" id="PF01494"/>
    </source>
</evidence>
<dbReference type="Pfam" id="PF01494">
    <property type="entry name" value="FAD_binding_3"/>
    <property type="match status" value="1"/>
</dbReference>
<evidence type="ECO:0000313" key="3">
    <source>
        <dbReference type="EMBL" id="NYD34850.1"/>
    </source>
</evidence>
<feature type="domain" description="FAD-binding" evidence="2">
    <location>
        <begin position="24"/>
        <end position="355"/>
    </location>
</feature>
<dbReference type="AlphaFoldDB" id="A0A7Y9DST2"/>
<protein>
    <submittedName>
        <fullName evidence="3">2-polyprenyl-6-methoxyphenol hydroxylase-like FAD-dependent oxidoreductase</fullName>
    </submittedName>
</protein>
<sequence>MTTVDEPARTAPVVVPPVIAAPHALVVGAGIAGLAAATSLHRAGWRVTVCERAPARRTGGYFVRLAPEGVEAAERLGVDEALRSRLPADGIITGVDGRGRTTSRVDAAVVEDGVSLALVRGDLEAALWEGLPPEVEVRFSCAPDAVADDGTVTLDGATGRWDLVVAADGVRSAVREMVFGPEAAFRHDFDHVVVSAVLPRLPGTLVEGDYVVLVEPGRTAHLMAMAGHDPVVFFTYRADLAQAAGTEPAARPEEALRAVYGDFDGLMPEILDLVGEAGTTHADTVGQIHLRRWSSGRVVLLGDSAWCPTLYSGHGSALALAGGEALGRHLRVPDDGIGPDVPSALAAWEAERRPGTRSARSAARRARHFFLPGNRVVTVLRATALRVASWPIVSRLLGSGARTRAADLHRADVHRTDTSSSGSTTRPGP</sequence>
<dbReference type="PANTHER" id="PTHR46865:SF8">
    <property type="entry name" value="POSSIBLE OXIDOREDUCTASE"/>
    <property type="match status" value="1"/>
</dbReference>
<feature type="compositionally biased region" description="Basic and acidic residues" evidence="1">
    <location>
        <begin position="404"/>
        <end position="417"/>
    </location>
</feature>
<dbReference type="InterPro" id="IPR051704">
    <property type="entry name" value="FAD_aromatic-hydroxylase"/>
</dbReference>
<feature type="compositionally biased region" description="Low complexity" evidence="1">
    <location>
        <begin position="418"/>
        <end position="429"/>
    </location>
</feature>
<dbReference type="GO" id="GO:0071949">
    <property type="term" value="F:FAD binding"/>
    <property type="evidence" value="ECO:0007669"/>
    <property type="project" value="InterPro"/>
</dbReference>
<proteinExistence type="predicted"/>
<dbReference type="SUPFAM" id="SSF51905">
    <property type="entry name" value="FAD/NAD(P)-binding domain"/>
    <property type="match status" value="1"/>
</dbReference>
<dbReference type="Proteomes" id="UP000535890">
    <property type="component" value="Unassembled WGS sequence"/>
</dbReference>
<dbReference type="PANTHER" id="PTHR46865">
    <property type="entry name" value="OXIDOREDUCTASE-RELATED"/>
    <property type="match status" value="1"/>
</dbReference>
<accession>A0A7Y9DST2</accession>
<organism evidence="3 4">
    <name type="scientific">Actinomycetospora corticicola</name>
    <dbReference type="NCBI Taxonomy" id="663602"/>
    <lineage>
        <taxon>Bacteria</taxon>
        <taxon>Bacillati</taxon>
        <taxon>Actinomycetota</taxon>
        <taxon>Actinomycetes</taxon>
        <taxon>Pseudonocardiales</taxon>
        <taxon>Pseudonocardiaceae</taxon>
        <taxon>Actinomycetospora</taxon>
    </lineage>
</organism>
<comment type="caution">
    <text evidence="3">The sequence shown here is derived from an EMBL/GenBank/DDBJ whole genome shotgun (WGS) entry which is preliminary data.</text>
</comment>
<dbReference type="RefSeq" id="WP_179792764.1">
    <property type="nucleotide sequence ID" value="NZ_BAABHP010000003.1"/>
</dbReference>
<dbReference type="InterPro" id="IPR036188">
    <property type="entry name" value="FAD/NAD-bd_sf"/>
</dbReference>